<evidence type="ECO:0000256" key="1">
    <source>
        <dbReference type="ARBA" id="ARBA00006484"/>
    </source>
</evidence>
<dbReference type="FunFam" id="3.40.50.720:FF:000084">
    <property type="entry name" value="Short-chain dehydrogenase reductase"/>
    <property type="match status" value="1"/>
</dbReference>
<sequence length="242" mass="25848">MTKLAIVTGGTRGIGRAIVDALIADGHAVYFTYRSNPELAGTLERTYDGAARGFRVDGGDWAAVQAFADRVNAQAAVDVLVNNAGINDDAMLLGNSFSRYWETLRINLGATMAFCHAFGEGMQARRRGAIVNVSSIAARKPKVGNGAYGASKAAIERFTKTLALEMARFNVRVNAVAPGFVRSDLFDRFLASQDAAAFYRQIPMRKILEPDQVARAVLLLANGSLETTGSVLDLGNGENISG</sequence>
<dbReference type="GO" id="GO:0032787">
    <property type="term" value="P:monocarboxylic acid metabolic process"/>
    <property type="evidence" value="ECO:0007669"/>
    <property type="project" value="UniProtKB-ARBA"/>
</dbReference>
<proteinExistence type="inferred from homology"/>
<reference evidence="4 5" key="1">
    <citation type="submission" date="2015-05" db="EMBL/GenBank/DDBJ databases">
        <title>Draft genome of Burkholderia cepacia LK29.</title>
        <authorList>
            <person name="Chan X.Y."/>
        </authorList>
    </citation>
    <scope>NUCLEOTIDE SEQUENCE [LARGE SCALE GENOMIC DNA]</scope>
    <source>
        <strain evidence="4 5">LK29</strain>
    </source>
</reference>
<dbReference type="PRINTS" id="PR00081">
    <property type="entry name" value="GDHRDH"/>
</dbReference>
<dbReference type="AlphaFoldDB" id="A0A0J6A3U0"/>
<dbReference type="PANTHER" id="PTHR42879">
    <property type="entry name" value="3-OXOACYL-(ACYL-CARRIER-PROTEIN) REDUCTASE"/>
    <property type="match status" value="1"/>
</dbReference>
<evidence type="ECO:0000313" key="4">
    <source>
        <dbReference type="EMBL" id="KML60400.1"/>
    </source>
</evidence>
<gene>
    <name evidence="4" type="ORF">VL15_08350</name>
</gene>
<comment type="caution">
    <text evidence="4">The sequence shown here is derived from an EMBL/GenBank/DDBJ whole genome shotgun (WGS) entry which is preliminary data.</text>
</comment>
<name>A0A0J6A3U0_BURCE</name>
<dbReference type="InterPro" id="IPR020904">
    <property type="entry name" value="Sc_DH/Rdtase_CS"/>
</dbReference>
<evidence type="ECO:0000259" key="3">
    <source>
        <dbReference type="SMART" id="SM00822"/>
    </source>
</evidence>
<feature type="domain" description="Ketoreductase" evidence="3">
    <location>
        <begin position="3"/>
        <end position="179"/>
    </location>
</feature>
<dbReference type="PATRIC" id="fig|292.27.peg.1243"/>
<dbReference type="InterPro" id="IPR002347">
    <property type="entry name" value="SDR_fam"/>
</dbReference>
<dbReference type="PROSITE" id="PS00061">
    <property type="entry name" value="ADH_SHORT"/>
    <property type="match status" value="1"/>
</dbReference>
<dbReference type="CDD" id="cd05233">
    <property type="entry name" value="SDR_c"/>
    <property type="match status" value="1"/>
</dbReference>
<dbReference type="InterPro" id="IPR036291">
    <property type="entry name" value="NAD(P)-bd_dom_sf"/>
</dbReference>
<comment type="similarity">
    <text evidence="1 2">Belongs to the short-chain dehydrogenases/reductases (SDR) family.</text>
</comment>
<organism evidence="4 5">
    <name type="scientific">Burkholderia cepacia</name>
    <name type="common">Pseudomonas cepacia</name>
    <dbReference type="NCBI Taxonomy" id="292"/>
    <lineage>
        <taxon>Bacteria</taxon>
        <taxon>Pseudomonadati</taxon>
        <taxon>Pseudomonadota</taxon>
        <taxon>Betaproteobacteria</taxon>
        <taxon>Burkholderiales</taxon>
        <taxon>Burkholderiaceae</taxon>
        <taxon>Burkholderia</taxon>
        <taxon>Burkholderia cepacia complex</taxon>
    </lineage>
</organism>
<dbReference type="SUPFAM" id="SSF51735">
    <property type="entry name" value="NAD(P)-binding Rossmann-fold domains"/>
    <property type="match status" value="1"/>
</dbReference>
<dbReference type="InterPro" id="IPR050259">
    <property type="entry name" value="SDR"/>
</dbReference>
<dbReference type="EMBL" id="LDWR01000014">
    <property type="protein sequence ID" value="KML60400.1"/>
    <property type="molecule type" value="Genomic_DNA"/>
</dbReference>
<protein>
    <submittedName>
        <fullName evidence="4">Oxidoreductase</fullName>
    </submittedName>
</protein>
<dbReference type="Proteomes" id="UP000036338">
    <property type="component" value="Unassembled WGS sequence"/>
</dbReference>
<dbReference type="Gene3D" id="3.40.50.720">
    <property type="entry name" value="NAD(P)-binding Rossmann-like Domain"/>
    <property type="match status" value="1"/>
</dbReference>
<dbReference type="RefSeq" id="WP_048244802.1">
    <property type="nucleotide sequence ID" value="NZ_LDWR01000014.1"/>
</dbReference>
<evidence type="ECO:0000313" key="5">
    <source>
        <dbReference type="Proteomes" id="UP000036338"/>
    </source>
</evidence>
<dbReference type="InterPro" id="IPR057326">
    <property type="entry name" value="KR_dom"/>
</dbReference>
<dbReference type="PRINTS" id="PR00080">
    <property type="entry name" value="SDRFAMILY"/>
</dbReference>
<dbReference type="SMART" id="SM00822">
    <property type="entry name" value="PKS_KR"/>
    <property type="match status" value="1"/>
</dbReference>
<dbReference type="Pfam" id="PF00106">
    <property type="entry name" value="adh_short"/>
    <property type="match status" value="1"/>
</dbReference>
<evidence type="ECO:0000256" key="2">
    <source>
        <dbReference type="RuleBase" id="RU000363"/>
    </source>
</evidence>
<dbReference type="PANTHER" id="PTHR42879:SF2">
    <property type="entry name" value="3-OXOACYL-[ACYL-CARRIER-PROTEIN] REDUCTASE FABG"/>
    <property type="match status" value="1"/>
</dbReference>
<accession>A0A0J6A3U0</accession>